<dbReference type="Proteomes" id="UP000623678">
    <property type="component" value="Unassembled WGS sequence"/>
</dbReference>
<dbReference type="PANTHER" id="PTHR34138:SF1">
    <property type="entry name" value="CELL SHAPE-DETERMINING PROTEIN MREC"/>
    <property type="match status" value="1"/>
</dbReference>
<keyword evidence="3 5" id="KW-0133">Cell shape</keyword>
<dbReference type="RefSeq" id="WP_262395758.1">
    <property type="nucleotide sequence ID" value="NZ_JACRTD010000007.1"/>
</dbReference>
<evidence type="ECO:0000259" key="8">
    <source>
        <dbReference type="Pfam" id="PF04085"/>
    </source>
</evidence>
<comment type="similarity">
    <text evidence="1 5">Belongs to the MreC family.</text>
</comment>
<keyword evidence="10" id="KW-1185">Reference proteome</keyword>
<feature type="region of interest" description="Disordered" evidence="7">
    <location>
        <begin position="285"/>
        <end position="330"/>
    </location>
</feature>
<dbReference type="AlphaFoldDB" id="A0A926EPB9"/>
<keyword evidence="6" id="KW-0175">Coiled coil</keyword>
<name>A0A926EPB9_9FIRM</name>
<feature type="domain" description="Rod shape-determining protein MreC beta-barrel core" evidence="8">
    <location>
        <begin position="123"/>
        <end position="272"/>
    </location>
</feature>
<feature type="compositionally biased region" description="Low complexity" evidence="7">
    <location>
        <begin position="312"/>
        <end position="330"/>
    </location>
</feature>
<evidence type="ECO:0000256" key="5">
    <source>
        <dbReference type="PIRNR" id="PIRNR038471"/>
    </source>
</evidence>
<feature type="compositionally biased region" description="Polar residues" evidence="7">
    <location>
        <begin position="302"/>
        <end position="311"/>
    </location>
</feature>
<accession>A0A926EPB9</accession>
<evidence type="ECO:0000313" key="9">
    <source>
        <dbReference type="EMBL" id="MBC8586040.1"/>
    </source>
</evidence>
<organism evidence="9 10">
    <name type="scientific">Youxingia wuxianensis</name>
    <dbReference type="NCBI Taxonomy" id="2763678"/>
    <lineage>
        <taxon>Bacteria</taxon>
        <taxon>Bacillati</taxon>
        <taxon>Bacillota</taxon>
        <taxon>Clostridia</taxon>
        <taxon>Eubacteriales</taxon>
        <taxon>Oscillospiraceae</taxon>
        <taxon>Youxingia</taxon>
    </lineage>
</organism>
<dbReference type="PIRSF" id="PIRSF038471">
    <property type="entry name" value="MreC"/>
    <property type="match status" value="1"/>
</dbReference>
<feature type="coiled-coil region" evidence="6">
    <location>
        <begin position="69"/>
        <end position="113"/>
    </location>
</feature>
<dbReference type="GO" id="GO:0005886">
    <property type="term" value="C:plasma membrane"/>
    <property type="evidence" value="ECO:0007669"/>
    <property type="project" value="TreeGrafter"/>
</dbReference>
<dbReference type="InterPro" id="IPR055342">
    <property type="entry name" value="MreC_beta-barrel_core"/>
</dbReference>
<dbReference type="InterPro" id="IPR042175">
    <property type="entry name" value="Cell/Rod_MreC_2"/>
</dbReference>
<comment type="caution">
    <text evidence="9">The sequence shown here is derived from an EMBL/GenBank/DDBJ whole genome shotgun (WGS) entry which is preliminary data.</text>
</comment>
<dbReference type="PANTHER" id="PTHR34138">
    <property type="entry name" value="CELL SHAPE-DETERMINING PROTEIN MREC"/>
    <property type="match status" value="1"/>
</dbReference>
<comment type="function">
    <text evidence="5">Involved in formation and maintenance of cell shape.</text>
</comment>
<evidence type="ECO:0000256" key="6">
    <source>
        <dbReference type="SAM" id="Coils"/>
    </source>
</evidence>
<evidence type="ECO:0000256" key="2">
    <source>
        <dbReference type="ARBA" id="ARBA00013855"/>
    </source>
</evidence>
<feature type="compositionally biased region" description="Low complexity" evidence="7">
    <location>
        <begin position="285"/>
        <end position="295"/>
    </location>
</feature>
<gene>
    <name evidence="9" type="primary">mreC</name>
    <name evidence="9" type="ORF">H8705_10645</name>
</gene>
<dbReference type="NCBIfam" id="TIGR00219">
    <property type="entry name" value="mreC"/>
    <property type="match status" value="1"/>
</dbReference>
<dbReference type="EMBL" id="JACRTD010000007">
    <property type="protein sequence ID" value="MBC8586040.1"/>
    <property type="molecule type" value="Genomic_DNA"/>
</dbReference>
<evidence type="ECO:0000313" key="10">
    <source>
        <dbReference type="Proteomes" id="UP000623678"/>
    </source>
</evidence>
<dbReference type="Pfam" id="PF04085">
    <property type="entry name" value="MreC"/>
    <property type="match status" value="1"/>
</dbReference>
<evidence type="ECO:0000256" key="1">
    <source>
        <dbReference type="ARBA" id="ARBA00009369"/>
    </source>
</evidence>
<dbReference type="GO" id="GO:0008360">
    <property type="term" value="P:regulation of cell shape"/>
    <property type="evidence" value="ECO:0007669"/>
    <property type="project" value="UniProtKB-KW"/>
</dbReference>
<evidence type="ECO:0000256" key="3">
    <source>
        <dbReference type="ARBA" id="ARBA00022960"/>
    </source>
</evidence>
<evidence type="ECO:0000256" key="4">
    <source>
        <dbReference type="ARBA" id="ARBA00032089"/>
    </source>
</evidence>
<dbReference type="Gene3D" id="2.40.10.340">
    <property type="entry name" value="Rod shape-determining protein MreC, domain 1"/>
    <property type="match status" value="1"/>
</dbReference>
<dbReference type="InterPro" id="IPR042177">
    <property type="entry name" value="Cell/Rod_1"/>
</dbReference>
<reference evidence="9" key="1">
    <citation type="submission" date="2020-08" db="EMBL/GenBank/DDBJ databases">
        <title>Genome public.</title>
        <authorList>
            <person name="Liu C."/>
            <person name="Sun Q."/>
        </authorList>
    </citation>
    <scope>NUCLEOTIDE SEQUENCE</scope>
    <source>
        <strain evidence="9">NSJ-64</strain>
    </source>
</reference>
<evidence type="ECO:0000256" key="7">
    <source>
        <dbReference type="SAM" id="MobiDB-lite"/>
    </source>
</evidence>
<protein>
    <recommendedName>
        <fullName evidence="2 5">Cell shape-determining protein MreC</fullName>
    </recommendedName>
    <alternativeName>
        <fullName evidence="4 5">Cell shape protein MreC</fullName>
    </alternativeName>
</protein>
<dbReference type="Gene3D" id="2.40.10.350">
    <property type="entry name" value="Rod shape-determining protein MreC, domain 2"/>
    <property type="match status" value="1"/>
</dbReference>
<proteinExistence type="inferred from homology"/>
<dbReference type="InterPro" id="IPR007221">
    <property type="entry name" value="MreC"/>
</dbReference>
<sequence length="330" mass="35684">MNNFFKSIHFKILLAVLVALIAFMLRAAWTGGLSPVMSQMTSIFVTPLQKLSSSLSDSASGFFRRYAMADEIALQNEQLQQQINQLRDQLVEFEQYKQENENLKKYLDLKEKNPDFELEPGAVVARDPNDRFYSFTIDIGSLDGVSLRDPVICDEGLVGVVTEVGLNYSKVWTILDVGVDVGAYDVRTRDIGIVQGAIDLAGQGQCKLAYLPRESGASPGDLIVTTGGGIYPKDLKIGEIVSVDVQAGGISLSAVIQPVADIRTLTDVMVIKSFRGQDGEIAEALPEENASSSEASFEDEIQSSSQDTIQDASQGPSSQGASSGSSEEQP</sequence>